<dbReference type="EMBL" id="FORH01000008">
    <property type="protein sequence ID" value="SFK01069.1"/>
    <property type="molecule type" value="Genomic_DNA"/>
</dbReference>
<evidence type="ECO:0000256" key="3">
    <source>
        <dbReference type="ARBA" id="ARBA00022905"/>
    </source>
</evidence>
<dbReference type="GO" id="GO:0048038">
    <property type="term" value="F:quinone binding"/>
    <property type="evidence" value="ECO:0007669"/>
    <property type="project" value="InterPro"/>
</dbReference>
<evidence type="ECO:0000256" key="2">
    <source>
        <dbReference type="ARBA" id="ARBA00011741"/>
    </source>
</evidence>
<dbReference type="InterPro" id="IPR041881">
    <property type="entry name" value="PqqD_sf"/>
</dbReference>
<dbReference type="STRING" id="588602.SAMN04487991_3515"/>
<dbReference type="InterPro" id="IPR022479">
    <property type="entry name" value="PqqD_bac"/>
</dbReference>
<name>A0A1I3W152_9RHOB</name>
<proteinExistence type="predicted"/>
<organism evidence="4 5">
    <name type="scientific">Celeribacter neptunius</name>
    <dbReference type="NCBI Taxonomy" id="588602"/>
    <lineage>
        <taxon>Bacteria</taxon>
        <taxon>Pseudomonadati</taxon>
        <taxon>Pseudomonadota</taxon>
        <taxon>Alphaproteobacteria</taxon>
        <taxon>Rhodobacterales</taxon>
        <taxon>Roseobacteraceae</taxon>
        <taxon>Celeribacter</taxon>
    </lineage>
</organism>
<evidence type="ECO:0000313" key="5">
    <source>
        <dbReference type="Proteomes" id="UP000199630"/>
    </source>
</evidence>
<dbReference type="Pfam" id="PF05402">
    <property type="entry name" value="PqqD"/>
    <property type="match status" value="1"/>
</dbReference>
<comment type="subunit">
    <text evidence="2">Monomer. Interacts with PqqE.</text>
</comment>
<sequence length="103" mass="11209">MRGAMRGEEIPVLPRGVRLHQDRVRGGWVLLAPERTVALDQVGHAILSEVDGKRSLSEITAALAEAYNAPQDQIMQDSAGFLAALRSKRFLEVVTEVTAEVAT</sequence>
<dbReference type="AlphaFoldDB" id="A0A1I3W152"/>
<gene>
    <name evidence="4" type="ORF">SAMN04487991_3515</name>
</gene>
<protein>
    <submittedName>
        <fullName evidence="4">Pyrroloquinoline quinone biosynthesis protein D</fullName>
    </submittedName>
</protein>
<keyword evidence="3" id="KW-0884">PQQ biosynthesis</keyword>
<dbReference type="NCBIfam" id="TIGR03859">
    <property type="entry name" value="PQQ_PqqD"/>
    <property type="match status" value="1"/>
</dbReference>
<dbReference type="UniPathway" id="UPA00539"/>
<reference evidence="5" key="1">
    <citation type="submission" date="2016-10" db="EMBL/GenBank/DDBJ databases">
        <authorList>
            <person name="Varghese N."/>
            <person name="Submissions S."/>
        </authorList>
    </citation>
    <scope>NUCLEOTIDE SEQUENCE [LARGE SCALE GENOMIC DNA]</scope>
    <source>
        <strain evidence="5">DSM 26471</strain>
    </source>
</reference>
<evidence type="ECO:0000256" key="1">
    <source>
        <dbReference type="ARBA" id="ARBA00004886"/>
    </source>
</evidence>
<keyword evidence="5" id="KW-1185">Reference proteome</keyword>
<dbReference type="Gene3D" id="1.10.10.1150">
    <property type="entry name" value="Coenzyme PQQ synthesis protein D (PqqD)"/>
    <property type="match status" value="1"/>
</dbReference>
<accession>A0A1I3W152</accession>
<evidence type="ECO:0000313" key="4">
    <source>
        <dbReference type="EMBL" id="SFK01069.1"/>
    </source>
</evidence>
<dbReference type="GO" id="GO:0018189">
    <property type="term" value="P:pyrroloquinoline quinone biosynthetic process"/>
    <property type="evidence" value="ECO:0007669"/>
    <property type="project" value="UniProtKB-UniPathway"/>
</dbReference>
<dbReference type="InterPro" id="IPR008792">
    <property type="entry name" value="PQQD"/>
</dbReference>
<dbReference type="Proteomes" id="UP000199630">
    <property type="component" value="Unassembled WGS sequence"/>
</dbReference>
<comment type="pathway">
    <text evidence="1">Cofactor biosynthesis; pyrroloquinoline quinone biosynthesis.</text>
</comment>